<sequence length="140" mass="16362">RCACADSLCDLGSYGIGGGMYRYDQRSINVNIQLLNTFKQSKNIQGREGLERRMDQDVRVRESCCRALGSFGQTNGIETIFGKQYENEEIIEFDISDDEEDKLRIEKIHPFNEKTQQYDDEYDIERTQIRIQFTISEIQQ</sequence>
<organism evidence="1 2">
    <name type="scientific">Streblomastix strix</name>
    <dbReference type="NCBI Taxonomy" id="222440"/>
    <lineage>
        <taxon>Eukaryota</taxon>
        <taxon>Metamonada</taxon>
        <taxon>Preaxostyla</taxon>
        <taxon>Oxymonadida</taxon>
        <taxon>Streblomastigidae</taxon>
        <taxon>Streblomastix</taxon>
    </lineage>
</organism>
<dbReference type="AlphaFoldDB" id="A0A5J4T7G7"/>
<name>A0A5J4T7G7_9EUKA</name>
<proteinExistence type="predicted"/>
<dbReference type="EMBL" id="SNRW01038346">
    <property type="protein sequence ID" value="KAA6353325.1"/>
    <property type="molecule type" value="Genomic_DNA"/>
</dbReference>
<evidence type="ECO:0000313" key="1">
    <source>
        <dbReference type="EMBL" id="KAA6353325.1"/>
    </source>
</evidence>
<accession>A0A5J4T7G7</accession>
<comment type="caution">
    <text evidence="1">The sequence shown here is derived from an EMBL/GenBank/DDBJ whole genome shotgun (WGS) entry which is preliminary data.</text>
</comment>
<reference evidence="1 2" key="1">
    <citation type="submission" date="2019-03" db="EMBL/GenBank/DDBJ databases">
        <title>Single cell metagenomics reveals metabolic interactions within the superorganism composed of flagellate Streblomastix strix and complex community of Bacteroidetes bacteria on its surface.</title>
        <authorList>
            <person name="Treitli S.C."/>
            <person name="Kolisko M."/>
            <person name="Husnik F."/>
            <person name="Keeling P."/>
            <person name="Hampl V."/>
        </authorList>
    </citation>
    <scope>NUCLEOTIDE SEQUENCE [LARGE SCALE GENOMIC DNA]</scope>
    <source>
        <strain evidence="1">ST1C</strain>
    </source>
</reference>
<protein>
    <submittedName>
        <fullName evidence="1">Uncharacterized protein</fullName>
    </submittedName>
</protein>
<evidence type="ECO:0000313" key="2">
    <source>
        <dbReference type="Proteomes" id="UP000324800"/>
    </source>
</evidence>
<feature type="non-terminal residue" evidence="1">
    <location>
        <position position="1"/>
    </location>
</feature>
<dbReference type="Proteomes" id="UP000324800">
    <property type="component" value="Unassembled WGS sequence"/>
</dbReference>
<gene>
    <name evidence="1" type="ORF">EZS28_051148</name>
</gene>